<reference evidence="5" key="1">
    <citation type="submission" date="2014-05" db="EMBL/GenBank/DDBJ databases">
        <title>The genome and life-stage specific transcriptomes of Globodera pallida elucidate key aspects of plant parasitism by a cyst nematode.</title>
        <authorList>
            <person name="Cotton J.A."/>
            <person name="Lilley C.J."/>
            <person name="Jones L.M."/>
            <person name="Kikuchi T."/>
            <person name="Reid A.J."/>
            <person name="Thorpe P."/>
            <person name="Tsai I.J."/>
            <person name="Beasley H."/>
            <person name="Blok V."/>
            <person name="Cock P.J.A."/>
            <person name="Van den Akker S.E."/>
            <person name="Holroyd N."/>
            <person name="Hunt M."/>
            <person name="Mantelin S."/>
            <person name="Naghra H."/>
            <person name="Pain A."/>
            <person name="Palomares-Rius J.E."/>
            <person name="Zarowiecki M."/>
            <person name="Berriman M."/>
            <person name="Jones J.T."/>
            <person name="Urwin P.E."/>
        </authorList>
    </citation>
    <scope>NUCLEOTIDE SEQUENCE [LARGE SCALE GENOMIC DNA]</scope>
    <source>
        <strain evidence="5">Lindley</strain>
    </source>
</reference>
<feature type="compositionally biased region" description="Basic and acidic residues" evidence="2">
    <location>
        <begin position="105"/>
        <end position="115"/>
    </location>
</feature>
<evidence type="ECO:0000256" key="1">
    <source>
        <dbReference type="ARBA" id="ARBA00022737"/>
    </source>
</evidence>
<keyword evidence="3" id="KW-0472">Membrane</keyword>
<keyword evidence="1" id="KW-0677">Repeat</keyword>
<dbReference type="WBParaSite" id="GPLIN_000870900">
    <property type="protein sequence ID" value="GPLIN_000870900"/>
    <property type="gene ID" value="GPLIN_000870900"/>
</dbReference>
<name>A0A183C763_GLOPA</name>
<accession>A0A183C763</accession>
<proteinExistence type="predicted"/>
<protein>
    <submittedName>
        <fullName evidence="6">Col_cuticle_N domain-containing protein</fullName>
    </submittedName>
</protein>
<evidence type="ECO:0000259" key="4">
    <source>
        <dbReference type="SMART" id="SM01088"/>
    </source>
</evidence>
<reference evidence="6" key="2">
    <citation type="submission" date="2016-06" db="UniProtKB">
        <authorList>
            <consortium name="WormBaseParasite"/>
        </authorList>
    </citation>
    <scope>IDENTIFICATION</scope>
</reference>
<feature type="transmembrane region" description="Helical" evidence="3">
    <location>
        <begin position="6"/>
        <end position="30"/>
    </location>
</feature>
<feature type="compositionally biased region" description="Basic and acidic residues" evidence="2">
    <location>
        <begin position="209"/>
        <end position="236"/>
    </location>
</feature>
<dbReference type="GO" id="GO:0042302">
    <property type="term" value="F:structural constituent of cuticle"/>
    <property type="evidence" value="ECO:0007669"/>
    <property type="project" value="InterPro"/>
</dbReference>
<evidence type="ECO:0000256" key="3">
    <source>
        <dbReference type="SAM" id="Phobius"/>
    </source>
</evidence>
<feature type="region of interest" description="Disordered" evidence="2">
    <location>
        <begin position="94"/>
        <end position="115"/>
    </location>
</feature>
<feature type="domain" description="Nematode cuticle collagen N-terminal" evidence="4">
    <location>
        <begin position="6"/>
        <end position="58"/>
    </location>
</feature>
<keyword evidence="5" id="KW-1185">Reference proteome</keyword>
<keyword evidence="3" id="KW-0812">Transmembrane</keyword>
<dbReference type="AlphaFoldDB" id="A0A183C763"/>
<dbReference type="InterPro" id="IPR002486">
    <property type="entry name" value="Col_cuticle_N"/>
</dbReference>
<evidence type="ECO:0000256" key="2">
    <source>
        <dbReference type="SAM" id="MobiDB-lite"/>
    </source>
</evidence>
<sequence>MQETQIVVGVASVCSLLAIVATLVVVPSLYSQINEISLKVHDGVQAFRVNTDSAWNELMEVQITVTPPAKPRENPFASIFRSKRQLPGHCQCAGVPPDSLDSPDTTEKMESLERQDNPEPRVRMYTAHANNVRQDPRANLEDRGQLGHLACLESRVNPDMVEVWARRDHLDQLDNPELLANLENWDSQDNPDSQALLARTFPVRKARPVHPELLDSPGHRDDLESLETRERPERLAHPDILANPARPDNLVIPELLEHPAKMPSTALAHHAAALMAPALAPTLRRSPLSRRQ</sequence>
<feature type="region of interest" description="Disordered" evidence="2">
    <location>
        <begin position="208"/>
        <end position="236"/>
    </location>
</feature>
<dbReference type="Proteomes" id="UP000050741">
    <property type="component" value="Unassembled WGS sequence"/>
</dbReference>
<evidence type="ECO:0000313" key="5">
    <source>
        <dbReference type="Proteomes" id="UP000050741"/>
    </source>
</evidence>
<dbReference type="Pfam" id="PF01484">
    <property type="entry name" value="Col_cuticle_N"/>
    <property type="match status" value="1"/>
</dbReference>
<organism evidence="5 6">
    <name type="scientific">Globodera pallida</name>
    <name type="common">Potato cyst nematode worm</name>
    <name type="synonym">Heterodera pallida</name>
    <dbReference type="NCBI Taxonomy" id="36090"/>
    <lineage>
        <taxon>Eukaryota</taxon>
        <taxon>Metazoa</taxon>
        <taxon>Ecdysozoa</taxon>
        <taxon>Nematoda</taxon>
        <taxon>Chromadorea</taxon>
        <taxon>Rhabditida</taxon>
        <taxon>Tylenchina</taxon>
        <taxon>Tylenchomorpha</taxon>
        <taxon>Tylenchoidea</taxon>
        <taxon>Heteroderidae</taxon>
        <taxon>Heteroderinae</taxon>
        <taxon>Globodera</taxon>
    </lineage>
</organism>
<dbReference type="SMART" id="SM01088">
    <property type="entry name" value="Col_cuticle_N"/>
    <property type="match status" value="1"/>
</dbReference>
<keyword evidence="3" id="KW-1133">Transmembrane helix</keyword>
<evidence type="ECO:0000313" key="6">
    <source>
        <dbReference type="WBParaSite" id="GPLIN_000870900"/>
    </source>
</evidence>